<keyword evidence="2" id="KW-0238">DNA-binding</keyword>
<evidence type="ECO:0000313" key="6">
    <source>
        <dbReference type="EMBL" id="MCR9037028.1"/>
    </source>
</evidence>
<keyword evidence="3" id="KW-0804">Transcription</keyword>
<dbReference type="SMART" id="SM00421">
    <property type="entry name" value="HTH_LUXR"/>
    <property type="match status" value="1"/>
</dbReference>
<evidence type="ECO:0000256" key="4">
    <source>
        <dbReference type="SAM" id="Phobius"/>
    </source>
</evidence>
<keyword evidence="4" id="KW-1133">Transmembrane helix</keyword>
<keyword evidence="7" id="KW-1185">Reference proteome</keyword>
<comment type="caution">
    <text evidence="6">The sequence shown here is derived from an EMBL/GenBank/DDBJ whole genome shotgun (WGS) entry which is preliminary data.</text>
</comment>
<dbReference type="Proteomes" id="UP001204320">
    <property type="component" value="Unassembled WGS sequence"/>
</dbReference>
<keyword evidence="1" id="KW-0805">Transcription regulation</keyword>
<dbReference type="CDD" id="cd06170">
    <property type="entry name" value="LuxR_C_like"/>
    <property type="match status" value="1"/>
</dbReference>
<reference evidence="6 7" key="1">
    <citation type="submission" date="2022-08" db="EMBL/GenBank/DDBJ databases">
        <title>Tractidigestivibacter montrealensis type strain KD21.</title>
        <authorList>
            <person name="Diop K."/>
            <person name="Richard C."/>
            <person name="Routy B."/>
        </authorList>
    </citation>
    <scope>NUCLEOTIDE SEQUENCE [LARGE SCALE GENOMIC DNA]</scope>
    <source>
        <strain evidence="6 7">KD21</strain>
    </source>
</reference>
<name>A0ABT1Z9Y0_9ACTN</name>
<dbReference type="PROSITE" id="PS50043">
    <property type="entry name" value="HTH_LUXR_2"/>
    <property type="match status" value="1"/>
</dbReference>
<evidence type="ECO:0000259" key="5">
    <source>
        <dbReference type="PROSITE" id="PS50043"/>
    </source>
</evidence>
<dbReference type="Pfam" id="PF00196">
    <property type="entry name" value="GerE"/>
    <property type="match status" value="1"/>
</dbReference>
<evidence type="ECO:0000256" key="1">
    <source>
        <dbReference type="ARBA" id="ARBA00023015"/>
    </source>
</evidence>
<dbReference type="InterPro" id="IPR000792">
    <property type="entry name" value="Tscrpt_reg_LuxR_C"/>
</dbReference>
<dbReference type="PRINTS" id="PR00038">
    <property type="entry name" value="HTHLUXR"/>
</dbReference>
<dbReference type="Gene3D" id="1.10.10.10">
    <property type="entry name" value="Winged helix-like DNA-binding domain superfamily/Winged helix DNA-binding domain"/>
    <property type="match status" value="1"/>
</dbReference>
<dbReference type="SUPFAM" id="SSF46894">
    <property type="entry name" value="C-terminal effector domain of the bipartite response regulators"/>
    <property type="match status" value="1"/>
</dbReference>
<proteinExistence type="predicted"/>
<sequence>MDASEKCTPDFERLLSEAGLSEREAEALRTVAQGLTAEEAGQLMGVTPSTVGTYRQRGYKKLGVSTRSEFLSIPQARAEAASAARNADAANTANNTLAPDCSSAAISHSRKNACATRKIVLATLACLALSLIALLLLPAHSFEDKGYLDSPSGTISTDYGDLPNVVGMRADAAASEVAQAGFCPLFEAQTSELPSGKVLEIKNVKSAAGLGAGVSAFSWGEGCTSGYNLKGGWKASVVLVVAT</sequence>
<dbReference type="PANTHER" id="PTHR44688">
    <property type="entry name" value="DNA-BINDING TRANSCRIPTIONAL ACTIVATOR DEVR_DOSR"/>
    <property type="match status" value="1"/>
</dbReference>
<dbReference type="PANTHER" id="PTHR44688:SF16">
    <property type="entry name" value="DNA-BINDING TRANSCRIPTIONAL ACTIVATOR DEVR_DOSR"/>
    <property type="match status" value="1"/>
</dbReference>
<feature type="transmembrane region" description="Helical" evidence="4">
    <location>
        <begin position="119"/>
        <end position="139"/>
    </location>
</feature>
<protein>
    <submittedName>
        <fullName evidence="6">Helix-turn-helix transcriptional regulator</fullName>
    </submittedName>
</protein>
<dbReference type="RefSeq" id="WP_258499463.1">
    <property type="nucleotide sequence ID" value="NZ_JANSKA010000005.1"/>
</dbReference>
<evidence type="ECO:0000256" key="2">
    <source>
        <dbReference type="ARBA" id="ARBA00023125"/>
    </source>
</evidence>
<keyword evidence="4" id="KW-0812">Transmembrane</keyword>
<dbReference type="InterPro" id="IPR036388">
    <property type="entry name" value="WH-like_DNA-bd_sf"/>
</dbReference>
<accession>A0ABT1Z9Y0</accession>
<feature type="domain" description="HTH luxR-type" evidence="5">
    <location>
        <begin position="13"/>
        <end position="78"/>
    </location>
</feature>
<keyword evidence="4" id="KW-0472">Membrane</keyword>
<gene>
    <name evidence="6" type="ORF">NVS32_08730</name>
</gene>
<dbReference type="EMBL" id="JANSKA010000005">
    <property type="protein sequence ID" value="MCR9037028.1"/>
    <property type="molecule type" value="Genomic_DNA"/>
</dbReference>
<dbReference type="InterPro" id="IPR016032">
    <property type="entry name" value="Sig_transdc_resp-reg_C-effctor"/>
</dbReference>
<evidence type="ECO:0000256" key="3">
    <source>
        <dbReference type="ARBA" id="ARBA00023163"/>
    </source>
</evidence>
<organism evidence="6 7">
    <name type="scientific">Tractidigestivibacter montrealensis</name>
    <dbReference type="NCBI Taxonomy" id="2972466"/>
    <lineage>
        <taxon>Bacteria</taxon>
        <taxon>Bacillati</taxon>
        <taxon>Actinomycetota</taxon>
        <taxon>Coriobacteriia</taxon>
        <taxon>Coriobacteriales</taxon>
        <taxon>Atopobiaceae</taxon>
        <taxon>Tractidigestivibacter</taxon>
    </lineage>
</organism>
<evidence type="ECO:0000313" key="7">
    <source>
        <dbReference type="Proteomes" id="UP001204320"/>
    </source>
</evidence>